<dbReference type="PRINTS" id="PR00081">
    <property type="entry name" value="GDHRDH"/>
</dbReference>
<dbReference type="PANTHER" id="PTHR43477">
    <property type="entry name" value="DIHYDROANTICAPSIN 7-DEHYDROGENASE"/>
    <property type="match status" value="1"/>
</dbReference>
<organism evidence="3 4">
    <name type="scientific">Sinomicrobium weinanense</name>
    <dbReference type="NCBI Taxonomy" id="2842200"/>
    <lineage>
        <taxon>Bacteria</taxon>
        <taxon>Pseudomonadati</taxon>
        <taxon>Bacteroidota</taxon>
        <taxon>Flavobacteriia</taxon>
        <taxon>Flavobacteriales</taxon>
        <taxon>Flavobacteriaceae</taxon>
        <taxon>Sinomicrobium</taxon>
    </lineage>
</organism>
<dbReference type="RefSeq" id="WP_187966819.1">
    <property type="nucleotide sequence ID" value="NZ_JACVDC010000068.1"/>
</dbReference>
<dbReference type="PANTHER" id="PTHR43477:SF1">
    <property type="entry name" value="DIHYDROANTICAPSIN 7-DEHYDROGENASE"/>
    <property type="match status" value="1"/>
</dbReference>
<evidence type="ECO:0000313" key="3">
    <source>
        <dbReference type="EMBL" id="MBC9797690.1"/>
    </source>
</evidence>
<reference evidence="3 4" key="1">
    <citation type="submission" date="2020-09" db="EMBL/GenBank/DDBJ databases">
        <title>Sinomicrobium weinanense sp. nov., a halophilic bacteria isolated from saline-alkali soil.</title>
        <authorList>
            <person name="Wu P."/>
            <person name="Ren H."/>
            <person name="Mei Y."/>
            <person name="Liang Y."/>
            <person name="Chen Z."/>
        </authorList>
    </citation>
    <scope>NUCLEOTIDE SEQUENCE [LARGE SCALE GENOMIC DNA]</scope>
    <source>
        <strain evidence="3 4">FJxs</strain>
    </source>
</reference>
<proteinExistence type="inferred from homology"/>
<dbReference type="CDD" id="cd11731">
    <property type="entry name" value="Lin1944_like_SDR_c"/>
    <property type="match status" value="1"/>
</dbReference>
<dbReference type="Pfam" id="PF13561">
    <property type="entry name" value="adh_short_C2"/>
    <property type="match status" value="1"/>
</dbReference>
<dbReference type="InterPro" id="IPR002347">
    <property type="entry name" value="SDR_fam"/>
</dbReference>
<dbReference type="AlphaFoldDB" id="A0A926JUH0"/>
<accession>A0A926JUH0</accession>
<keyword evidence="4" id="KW-1185">Reference proteome</keyword>
<gene>
    <name evidence="3" type="ORF">IBL28_17090</name>
</gene>
<sequence length="187" mass="19401">MKILIIGANGNIGKTITPALQQKHEVITAGRNSGDVSVDISSIASLEKLFARIGTADAVVCAAGDSVTSDLLSMTGEKYFTGVQQKLLAQINLVITGLKHINDNGSFTLISGKMGEDPAKGSSGKAVANGAVNSFVLAAALEMPRGIRINVISPSKITDIATEDLVKGYLKSIATSANGEIIRIGYN</sequence>
<dbReference type="Proteomes" id="UP000653730">
    <property type="component" value="Unassembled WGS sequence"/>
</dbReference>
<evidence type="ECO:0000256" key="1">
    <source>
        <dbReference type="ARBA" id="ARBA00006484"/>
    </source>
</evidence>
<dbReference type="EMBL" id="JACVDC010000068">
    <property type="protein sequence ID" value="MBC9797690.1"/>
    <property type="molecule type" value="Genomic_DNA"/>
</dbReference>
<dbReference type="InterPro" id="IPR036291">
    <property type="entry name" value="NAD(P)-bd_dom_sf"/>
</dbReference>
<dbReference type="InterPro" id="IPR051122">
    <property type="entry name" value="SDR_DHRS6-like"/>
</dbReference>
<dbReference type="SUPFAM" id="SSF51735">
    <property type="entry name" value="NAD(P)-binding Rossmann-fold domains"/>
    <property type="match status" value="1"/>
</dbReference>
<comment type="caution">
    <text evidence="3">The sequence shown here is derived from an EMBL/GenBank/DDBJ whole genome shotgun (WGS) entry which is preliminary data.</text>
</comment>
<comment type="similarity">
    <text evidence="1">Belongs to the short-chain dehydrogenases/reductases (SDR) family.</text>
</comment>
<keyword evidence="2" id="KW-0560">Oxidoreductase</keyword>
<evidence type="ECO:0000256" key="2">
    <source>
        <dbReference type="ARBA" id="ARBA00023002"/>
    </source>
</evidence>
<dbReference type="Gene3D" id="3.40.50.720">
    <property type="entry name" value="NAD(P)-binding Rossmann-like Domain"/>
    <property type="match status" value="1"/>
</dbReference>
<dbReference type="GO" id="GO:0016491">
    <property type="term" value="F:oxidoreductase activity"/>
    <property type="evidence" value="ECO:0007669"/>
    <property type="project" value="UniProtKB-KW"/>
</dbReference>
<evidence type="ECO:0000313" key="4">
    <source>
        <dbReference type="Proteomes" id="UP000653730"/>
    </source>
</evidence>
<name>A0A926JUH0_9FLAO</name>
<dbReference type="NCBIfam" id="NF005754">
    <property type="entry name" value="PRK07578.1"/>
    <property type="match status" value="1"/>
</dbReference>
<protein>
    <submittedName>
        <fullName evidence="3">Short chain dehydrogenase</fullName>
    </submittedName>
</protein>